<dbReference type="InterPro" id="IPR032808">
    <property type="entry name" value="DoxX"/>
</dbReference>
<dbReference type="EMBL" id="LANJ01000016">
    <property type="protein sequence ID" value="KKC37820.1"/>
    <property type="molecule type" value="Genomic_DNA"/>
</dbReference>
<sequence>MARQTQVFAVTTSLVLIAIGRVLIGALFVIAAIQNLINLKQRVTIPTNYGFVLPPPVTVLGFAVQLLGGLSVVLGIYPAWGAAALIVFLVLATGLFHNALLFKKPERDNHVYLVTVNTALAGAMLLIIALG</sequence>
<reference evidence="6 7" key="1">
    <citation type="submission" date="2015-03" db="EMBL/GenBank/DDBJ databases">
        <authorList>
            <person name="Lepp D."/>
            <person name="Hassan Y.I."/>
            <person name="Li X.-Z."/>
            <person name="Zhou T."/>
        </authorList>
    </citation>
    <scope>NUCLEOTIDE SEQUENCE [LARGE SCALE GENOMIC DNA]</scope>
    <source>
        <strain evidence="6 7">E84</strain>
    </source>
</reference>
<comment type="caution">
    <text evidence="6">The sequence shown here is derived from an EMBL/GenBank/DDBJ whole genome shotgun (WGS) entry which is preliminary data.</text>
</comment>
<feature type="transmembrane region" description="Helical" evidence="5">
    <location>
        <begin position="79"/>
        <end position="99"/>
    </location>
</feature>
<feature type="transmembrane region" description="Helical" evidence="5">
    <location>
        <begin position="49"/>
        <end position="73"/>
    </location>
</feature>
<evidence type="ECO:0008006" key="8">
    <source>
        <dbReference type="Google" id="ProtNLM"/>
    </source>
</evidence>
<evidence type="ECO:0000256" key="5">
    <source>
        <dbReference type="SAM" id="Phobius"/>
    </source>
</evidence>
<dbReference type="AlphaFoldDB" id="A0A0F5QA28"/>
<feature type="transmembrane region" description="Helical" evidence="5">
    <location>
        <begin position="111"/>
        <end position="130"/>
    </location>
</feature>
<evidence type="ECO:0000313" key="6">
    <source>
        <dbReference type="EMBL" id="KKC37820.1"/>
    </source>
</evidence>
<evidence type="ECO:0000256" key="3">
    <source>
        <dbReference type="ARBA" id="ARBA00022989"/>
    </source>
</evidence>
<proteinExistence type="predicted"/>
<protein>
    <recommendedName>
        <fullName evidence="8">DoxX family protein</fullName>
    </recommendedName>
</protein>
<keyword evidence="2 5" id="KW-0812">Transmembrane</keyword>
<dbReference type="STRING" id="1293439.WH87_08990"/>
<evidence type="ECO:0000256" key="4">
    <source>
        <dbReference type="ARBA" id="ARBA00023136"/>
    </source>
</evidence>
<organism evidence="6 7">
    <name type="scientific">Devosia epidermidihirudinis</name>
    <dbReference type="NCBI Taxonomy" id="1293439"/>
    <lineage>
        <taxon>Bacteria</taxon>
        <taxon>Pseudomonadati</taxon>
        <taxon>Pseudomonadota</taxon>
        <taxon>Alphaproteobacteria</taxon>
        <taxon>Hyphomicrobiales</taxon>
        <taxon>Devosiaceae</taxon>
        <taxon>Devosia</taxon>
    </lineage>
</organism>
<gene>
    <name evidence="6" type="ORF">WH87_08990</name>
</gene>
<dbReference type="Pfam" id="PF07681">
    <property type="entry name" value="DoxX"/>
    <property type="match status" value="1"/>
</dbReference>
<keyword evidence="7" id="KW-1185">Reference proteome</keyword>
<dbReference type="Proteomes" id="UP000033411">
    <property type="component" value="Unassembled WGS sequence"/>
</dbReference>
<dbReference type="GO" id="GO:0016020">
    <property type="term" value="C:membrane"/>
    <property type="evidence" value="ECO:0007669"/>
    <property type="project" value="UniProtKB-SubCell"/>
</dbReference>
<comment type="subcellular location">
    <subcellularLocation>
        <location evidence="1">Membrane</location>
        <topology evidence="1">Multi-pass membrane protein</topology>
    </subcellularLocation>
</comment>
<evidence type="ECO:0000313" key="7">
    <source>
        <dbReference type="Proteomes" id="UP000033411"/>
    </source>
</evidence>
<feature type="transmembrane region" description="Helical" evidence="5">
    <location>
        <begin position="12"/>
        <end position="37"/>
    </location>
</feature>
<name>A0A0F5QA28_9HYPH</name>
<keyword evidence="4 5" id="KW-0472">Membrane</keyword>
<accession>A0A0F5QA28</accession>
<evidence type="ECO:0000256" key="1">
    <source>
        <dbReference type="ARBA" id="ARBA00004141"/>
    </source>
</evidence>
<keyword evidence="3 5" id="KW-1133">Transmembrane helix</keyword>
<dbReference type="PATRIC" id="fig|1293439.3.peg.1376"/>
<evidence type="ECO:0000256" key="2">
    <source>
        <dbReference type="ARBA" id="ARBA00022692"/>
    </source>
</evidence>